<dbReference type="InterPro" id="IPR055513">
    <property type="entry name" value="DUF7086"/>
</dbReference>
<evidence type="ECO:0000256" key="1">
    <source>
        <dbReference type="SAM" id="MobiDB-lite"/>
    </source>
</evidence>
<organism evidence="3">
    <name type="scientific">Brachypodium distachyon</name>
    <name type="common">Purple false brome</name>
    <name type="synonym">Trachynia distachya</name>
    <dbReference type="NCBI Taxonomy" id="15368"/>
    <lineage>
        <taxon>Eukaryota</taxon>
        <taxon>Viridiplantae</taxon>
        <taxon>Streptophyta</taxon>
        <taxon>Embryophyta</taxon>
        <taxon>Tracheophyta</taxon>
        <taxon>Spermatophyta</taxon>
        <taxon>Magnoliopsida</taxon>
        <taxon>Liliopsida</taxon>
        <taxon>Poales</taxon>
        <taxon>Poaceae</taxon>
        <taxon>BOP clade</taxon>
        <taxon>Pooideae</taxon>
        <taxon>Stipodae</taxon>
        <taxon>Brachypodieae</taxon>
        <taxon>Brachypodium</taxon>
    </lineage>
</organism>
<feature type="compositionally biased region" description="Low complexity" evidence="1">
    <location>
        <begin position="39"/>
        <end position="63"/>
    </location>
</feature>
<dbReference type="eggNOG" id="ENOG502RK6X">
    <property type="taxonomic scope" value="Eukaryota"/>
</dbReference>
<accession>I1HQK7</accession>
<dbReference type="InParanoid" id="I1HQK7"/>
<keyword evidence="5" id="KW-1185">Reference proteome</keyword>
<dbReference type="HOGENOM" id="CLU_042355_2_0_1"/>
<protein>
    <recommendedName>
        <fullName evidence="2">DUF7086 domain-containing protein</fullName>
    </recommendedName>
</protein>
<name>I1HQK7_BRADI</name>
<feature type="region of interest" description="Disordered" evidence="1">
    <location>
        <begin position="17"/>
        <end position="71"/>
    </location>
</feature>
<dbReference type="PANTHER" id="PTHR34272">
    <property type="entry name" value="EXPRESSED PROTEIN"/>
    <property type="match status" value="1"/>
</dbReference>
<dbReference type="Proteomes" id="UP000008810">
    <property type="component" value="Chromosome 2"/>
</dbReference>
<evidence type="ECO:0000259" key="2">
    <source>
        <dbReference type="Pfam" id="PF23324"/>
    </source>
</evidence>
<reference evidence="3" key="2">
    <citation type="submission" date="2017-06" db="EMBL/GenBank/DDBJ databases">
        <title>WGS assembly of Brachypodium distachyon.</title>
        <authorList>
            <consortium name="The International Brachypodium Initiative"/>
            <person name="Lucas S."/>
            <person name="Harmon-Smith M."/>
            <person name="Lail K."/>
            <person name="Tice H."/>
            <person name="Grimwood J."/>
            <person name="Bruce D."/>
            <person name="Barry K."/>
            <person name="Shu S."/>
            <person name="Lindquist E."/>
            <person name="Wang M."/>
            <person name="Pitluck S."/>
            <person name="Vogel J.P."/>
            <person name="Garvin D.F."/>
            <person name="Mockler T.C."/>
            <person name="Schmutz J."/>
            <person name="Rokhsar D."/>
            <person name="Bevan M.W."/>
        </authorList>
    </citation>
    <scope>NUCLEOTIDE SEQUENCE</scope>
    <source>
        <strain evidence="3">Bd21</strain>
    </source>
</reference>
<dbReference type="PANTHER" id="PTHR34272:SF3">
    <property type="entry name" value="OS01G0693100 PROTEIN"/>
    <property type="match status" value="1"/>
</dbReference>
<dbReference type="Pfam" id="PF23324">
    <property type="entry name" value="DUF7086"/>
    <property type="match status" value="1"/>
</dbReference>
<gene>
    <name evidence="3" type="ORF">BRADI_2g47160v3</name>
</gene>
<sequence length="233" mass="25278">MIQNGVDDPLALSLGSIYSAVPSPPPAPARSIRRRLNNSAPSQQQPEPPSDGAAAAADGSAAPAAPPLPWATERPARHETLEILLSHGVTTVEGEARCKRCNCKATVAYDLAAKFTEVRDYVAAHRHEFNDRAPEAWMNPALPDCAACGEKRCVSPVIPDDKGEINWLFLLLGQLLGCCTLEQLKFFCKNTGRHRTGAKNRVLYYAFLEMCKQLDPRGPFDDSVANGNGFLHA</sequence>
<reference evidence="4" key="3">
    <citation type="submission" date="2018-08" db="UniProtKB">
        <authorList>
            <consortium name="EnsemblPlants"/>
        </authorList>
    </citation>
    <scope>IDENTIFICATION</scope>
    <source>
        <strain evidence="4">cv. Bd21</strain>
    </source>
</reference>
<dbReference type="EnsemblPlants" id="KQK09283">
    <property type="protein sequence ID" value="KQK09283"/>
    <property type="gene ID" value="BRADI_2g47160v3"/>
</dbReference>
<evidence type="ECO:0000313" key="3">
    <source>
        <dbReference type="EMBL" id="KQK09283.1"/>
    </source>
</evidence>
<evidence type="ECO:0000313" key="4">
    <source>
        <dbReference type="EnsemblPlants" id="KQK09283"/>
    </source>
</evidence>
<reference evidence="3 4" key="1">
    <citation type="journal article" date="2010" name="Nature">
        <title>Genome sequencing and analysis of the model grass Brachypodium distachyon.</title>
        <authorList>
            <consortium name="International Brachypodium Initiative"/>
        </authorList>
    </citation>
    <scope>NUCLEOTIDE SEQUENCE [LARGE SCALE GENOMIC DNA]</scope>
    <source>
        <strain evidence="3 4">Bd21</strain>
    </source>
</reference>
<evidence type="ECO:0000313" key="5">
    <source>
        <dbReference type="Proteomes" id="UP000008810"/>
    </source>
</evidence>
<dbReference type="OrthoDB" id="1900495at2759"/>
<dbReference type="OMA" id="WEDDRAT"/>
<dbReference type="AlphaFoldDB" id="I1HQK7"/>
<dbReference type="Gramene" id="KQK09283">
    <property type="protein sequence ID" value="KQK09283"/>
    <property type="gene ID" value="BRADI_2g47160v3"/>
</dbReference>
<dbReference type="EMBL" id="CM000881">
    <property type="protein sequence ID" value="KQK09283.1"/>
    <property type="molecule type" value="Genomic_DNA"/>
</dbReference>
<feature type="domain" description="DUF7086" evidence="2">
    <location>
        <begin position="82"/>
        <end position="214"/>
    </location>
</feature>
<proteinExistence type="predicted"/>
<dbReference type="STRING" id="15368.I1HQK7"/>